<keyword evidence="3" id="KW-0808">Transferase</keyword>
<feature type="domain" description="Protein kinase" evidence="9">
    <location>
        <begin position="1"/>
        <end position="209"/>
    </location>
</feature>
<dbReference type="EC" id="2.7.11.1" evidence="1"/>
<evidence type="ECO:0000256" key="3">
    <source>
        <dbReference type="ARBA" id="ARBA00022679"/>
    </source>
</evidence>
<dbReference type="GO" id="GO:0035556">
    <property type="term" value="P:intracellular signal transduction"/>
    <property type="evidence" value="ECO:0007669"/>
    <property type="project" value="TreeGrafter"/>
</dbReference>
<dbReference type="PANTHER" id="PTHR24356:SF1">
    <property type="entry name" value="SERINE_THREONINE-PROTEIN KINASE GREATWALL"/>
    <property type="match status" value="1"/>
</dbReference>
<dbReference type="Proteomes" id="UP000232615">
    <property type="component" value="Segment"/>
</dbReference>
<comment type="catalytic activity">
    <reaction evidence="8">
        <text>L-seryl-[protein] + ATP = O-phospho-L-seryl-[protein] + ADP + H(+)</text>
        <dbReference type="Rhea" id="RHEA:17989"/>
        <dbReference type="Rhea" id="RHEA-COMP:9863"/>
        <dbReference type="Rhea" id="RHEA-COMP:11604"/>
        <dbReference type="ChEBI" id="CHEBI:15378"/>
        <dbReference type="ChEBI" id="CHEBI:29999"/>
        <dbReference type="ChEBI" id="CHEBI:30616"/>
        <dbReference type="ChEBI" id="CHEBI:83421"/>
        <dbReference type="ChEBI" id="CHEBI:456216"/>
        <dbReference type="EC" id="2.7.11.1"/>
    </reaction>
</comment>
<reference evidence="10 11" key="1">
    <citation type="journal article" date="2014" name="Arch. Virol.">
        <title>Complete genome sequence of Tunisvirus, a new member of the proposed family Marseilleviridae.</title>
        <authorList>
            <person name="Aherfi S."/>
            <person name="Boughalmi M."/>
            <person name="Pagnier I."/>
            <person name="Fournous G."/>
            <person name="La Scola B."/>
            <person name="Raoult D."/>
            <person name="Colson P."/>
        </authorList>
    </citation>
    <scope>NUCLEOTIDE SEQUENCE [LARGE SCALE GENOMIC DNA]</scope>
    <source>
        <strain evidence="10 11">U484</strain>
    </source>
</reference>
<dbReference type="Gene3D" id="1.10.510.10">
    <property type="entry name" value="Transferase(Phosphotransferase) domain 1"/>
    <property type="match status" value="1"/>
</dbReference>
<evidence type="ECO:0000256" key="4">
    <source>
        <dbReference type="ARBA" id="ARBA00022741"/>
    </source>
</evidence>
<dbReference type="EMBL" id="KF483846">
    <property type="protein sequence ID" value="AHC55018.1"/>
    <property type="molecule type" value="Genomic_DNA"/>
</dbReference>
<keyword evidence="4" id="KW-0547">Nucleotide-binding</keyword>
<evidence type="ECO:0000256" key="6">
    <source>
        <dbReference type="ARBA" id="ARBA00022840"/>
    </source>
</evidence>
<dbReference type="PROSITE" id="PS50011">
    <property type="entry name" value="PROTEIN_KINASE_DOM"/>
    <property type="match status" value="1"/>
</dbReference>
<dbReference type="InterPro" id="IPR011009">
    <property type="entry name" value="Kinase-like_dom_sf"/>
</dbReference>
<dbReference type="GO" id="GO:0005524">
    <property type="term" value="F:ATP binding"/>
    <property type="evidence" value="ECO:0007669"/>
    <property type="project" value="UniProtKB-KW"/>
</dbReference>
<evidence type="ECO:0000259" key="9">
    <source>
        <dbReference type="PROSITE" id="PS50011"/>
    </source>
</evidence>
<evidence type="ECO:0000256" key="1">
    <source>
        <dbReference type="ARBA" id="ARBA00012513"/>
    </source>
</evidence>
<protein>
    <recommendedName>
        <fullName evidence="1">non-specific serine/threonine protein kinase</fullName>
        <ecNumber evidence="1">2.7.11.1</ecNumber>
    </recommendedName>
</protein>
<dbReference type="CDD" id="cd00180">
    <property type="entry name" value="PKc"/>
    <property type="match status" value="1"/>
</dbReference>
<evidence type="ECO:0000256" key="5">
    <source>
        <dbReference type="ARBA" id="ARBA00022777"/>
    </source>
</evidence>
<name>V9SDP5_9VIRU</name>
<evidence type="ECO:0000313" key="11">
    <source>
        <dbReference type="Proteomes" id="UP000232615"/>
    </source>
</evidence>
<dbReference type="GO" id="GO:0004674">
    <property type="term" value="F:protein serine/threonine kinase activity"/>
    <property type="evidence" value="ECO:0007669"/>
    <property type="project" value="UniProtKB-KW"/>
</dbReference>
<dbReference type="SMART" id="SM00220">
    <property type="entry name" value="S_TKc"/>
    <property type="match status" value="1"/>
</dbReference>
<dbReference type="InterPro" id="IPR050236">
    <property type="entry name" value="Ser_Thr_kinase_AGC"/>
</dbReference>
<evidence type="ECO:0000256" key="7">
    <source>
        <dbReference type="ARBA" id="ARBA00047899"/>
    </source>
</evidence>
<accession>V9SDP5</accession>
<gene>
    <name evidence="10" type="ORF">TNS_ORF300</name>
</gene>
<sequence length="209" mass="23729">MQSFLLLENISVEPVVQKAVCNETGQLVVLKRVNGQEEKFYEKNIHHENILERLGTFSGLSVFPQYNTDLYMFVTTFGPCSHPFQKKVKLCLSRALRCIHSFGIVHCDVKPENVLISTKGSVVLSDFGSSQTLPIKDPQTTLAYQAPEILRGEELSEGIDWWALGCTLEFCEKAFHIFLAPTEEETLEKIEKRQKIAKLFSDDAKFRGK</sequence>
<keyword evidence="2 10" id="KW-0723">Serine/threonine-protein kinase</keyword>
<keyword evidence="11" id="KW-1185">Reference proteome</keyword>
<dbReference type="Pfam" id="PF00069">
    <property type="entry name" value="Pkinase"/>
    <property type="match status" value="1"/>
</dbReference>
<dbReference type="PROSITE" id="PS00108">
    <property type="entry name" value="PROTEIN_KINASE_ST"/>
    <property type="match status" value="1"/>
</dbReference>
<proteinExistence type="predicted"/>
<comment type="catalytic activity">
    <reaction evidence="7">
        <text>L-threonyl-[protein] + ATP = O-phospho-L-threonyl-[protein] + ADP + H(+)</text>
        <dbReference type="Rhea" id="RHEA:46608"/>
        <dbReference type="Rhea" id="RHEA-COMP:11060"/>
        <dbReference type="Rhea" id="RHEA-COMP:11605"/>
        <dbReference type="ChEBI" id="CHEBI:15378"/>
        <dbReference type="ChEBI" id="CHEBI:30013"/>
        <dbReference type="ChEBI" id="CHEBI:30616"/>
        <dbReference type="ChEBI" id="CHEBI:61977"/>
        <dbReference type="ChEBI" id="CHEBI:456216"/>
        <dbReference type="EC" id="2.7.11.1"/>
    </reaction>
</comment>
<evidence type="ECO:0000256" key="8">
    <source>
        <dbReference type="ARBA" id="ARBA00048679"/>
    </source>
</evidence>
<dbReference type="InterPro" id="IPR000719">
    <property type="entry name" value="Prot_kinase_dom"/>
</dbReference>
<evidence type="ECO:0000313" key="10">
    <source>
        <dbReference type="EMBL" id="AHC55018.1"/>
    </source>
</evidence>
<evidence type="ECO:0000256" key="2">
    <source>
        <dbReference type="ARBA" id="ARBA00022527"/>
    </source>
</evidence>
<organism evidence="10 11">
    <name type="scientific">Tunisvirus fontaine2</name>
    <dbReference type="NCBI Taxonomy" id="1421067"/>
    <lineage>
        <taxon>Viruses</taxon>
        <taxon>Varidnaviria</taxon>
        <taxon>Bamfordvirae</taxon>
        <taxon>Nucleocytoviricota</taxon>
        <taxon>Megaviricetes</taxon>
        <taxon>Pimascovirales</taxon>
        <taxon>Pimascovirales incertae sedis</taxon>
        <taxon>Marseilleviridae</taxon>
        <taxon>Losannavirus</taxon>
        <taxon>Losannavirus tunisense</taxon>
    </lineage>
</organism>
<keyword evidence="5 10" id="KW-0418">Kinase</keyword>
<keyword evidence="6" id="KW-0067">ATP-binding</keyword>
<dbReference type="PANTHER" id="PTHR24356">
    <property type="entry name" value="SERINE/THREONINE-PROTEIN KINASE"/>
    <property type="match status" value="1"/>
</dbReference>
<dbReference type="SUPFAM" id="SSF56112">
    <property type="entry name" value="Protein kinase-like (PK-like)"/>
    <property type="match status" value="1"/>
</dbReference>
<dbReference type="InterPro" id="IPR008271">
    <property type="entry name" value="Ser/Thr_kinase_AS"/>
</dbReference>